<feature type="region of interest" description="Disordered" evidence="1">
    <location>
        <begin position="1"/>
        <end position="44"/>
    </location>
</feature>
<evidence type="ECO:0000256" key="1">
    <source>
        <dbReference type="SAM" id="MobiDB-lite"/>
    </source>
</evidence>
<dbReference type="AlphaFoldDB" id="A0A2I0TRF9"/>
<evidence type="ECO:0000313" key="2">
    <source>
        <dbReference type="EMBL" id="PKU36379.1"/>
    </source>
</evidence>
<organism evidence="2 3">
    <name type="scientific">Limosa lapponica baueri</name>
    <dbReference type="NCBI Taxonomy" id="1758121"/>
    <lineage>
        <taxon>Eukaryota</taxon>
        <taxon>Metazoa</taxon>
        <taxon>Chordata</taxon>
        <taxon>Craniata</taxon>
        <taxon>Vertebrata</taxon>
        <taxon>Euteleostomi</taxon>
        <taxon>Archelosauria</taxon>
        <taxon>Archosauria</taxon>
        <taxon>Dinosauria</taxon>
        <taxon>Saurischia</taxon>
        <taxon>Theropoda</taxon>
        <taxon>Coelurosauria</taxon>
        <taxon>Aves</taxon>
        <taxon>Neognathae</taxon>
        <taxon>Neoaves</taxon>
        <taxon>Charadriiformes</taxon>
        <taxon>Scolopacidae</taxon>
        <taxon>Limosa</taxon>
    </lineage>
</organism>
<proteinExistence type="predicted"/>
<keyword evidence="3" id="KW-1185">Reference proteome</keyword>
<accession>A0A2I0TRF9</accession>
<feature type="compositionally biased region" description="Basic and acidic residues" evidence="1">
    <location>
        <begin position="26"/>
        <end position="39"/>
    </location>
</feature>
<feature type="compositionally biased region" description="Basic and acidic residues" evidence="1">
    <location>
        <begin position="78"/>
        <end position="90"/>
    </location>
</feature>
<gene>
    <name evidence="2" type="ORF">llap_13317</name>
</gene>
<sequence length="141" mass="15644">MTAAYLIQPPPFIQSHGKPCPLIDSSEIKPANEKQKQDSANKNGVNTKIQLYAGSPQECKFWPIQEPAWRNTISNCPGEKRGPGKNRGPEDLVDLQGSAPPSSRTVHPDEQEMKQRWCQLSIPTINGRTALGSNARIKVYH</sequence>
<reference evidence="3" key="1">
    <citation type="submission" date="2017-11" db="EMBL/GenBank/DDBJ databases">
        <authorList>
            <person name="Lima N.C."/>
            <person name="Parody-Merino A.M."/>
            <person name="Battley P.F."/>
            <person name="Fidler A.E."/>
            <person name="Prosdocimi F."/>
        </authorList>
    </citation>
    <scope>NUCLEOTIDE SEQUENCE [LARGE SCALE GENOMIC DNA]</scope>
</reference>
<feature type="region of interest" description="Disordered" evidence="1">
    <location>
        <begin position="72"/>
        <end position="111"/>
    </location>
</feature>
<protein>
    <submittedName>
        <fullName evidence="2">Uncharacterized protein</fullName>
    </submittedName>
</protein>
<evidence type="ECO:0000313" key="3">
    <source>
        <dbReference type="Proteomes" id="UP000233556"/>
    </source>
</evidence>
<dbReference type="Proteomes" id="UP000233556">
    <property type="component" value="Unassembled WGS sequence"/>
</dbReference>
<dbReference type="EMBL" id="KZ507686">
    <property type="protein sequence ID" value="PKU36379.1"/>
    <property type="molecule type" value="Genomic_DNA"/>
</dbReference>
<reference evidence="3" key="2">
    <citation type="submission" date="2017-12" db="EMBL/GenBank/DDBJ databases">
        <title>Genome sequence of the Bar-tailed Godwit (Limosa lapponica baueri).</title>
        <authorList>
            <person name="Lima N.C.B."/>
            <person name="Parody-Merino A.M."/>
            <person name="Battley P.F."/>
            <person name="Fidler A.E."/>
            <person name="Prosdocimi F."/>
        </authorList>
    </citation>
    <scope>NUCLEOTIDE SEQUENCE [LARGE SCALE GENOMIC DNA]</scope>
</reference>
<name>A0A2I0TRF9_LIMLA</name>